<dbReference type="AlphaFoldDB" id="A0AAN1XZ16"/>
<dbReference type="EC" id="4.2.99.18" evidence="15"/>
<comment type="caution">
    <text evidence="15">Lacks conserved residue(s) required for the propagation of feature annotation.</text>
</comment>
<keyword evidence="5 15" id="KW-0227">DNA damage</keyword>
<feature type="binding site" evidence="15">
    <location>
        <position position="152"/>
    </location>
    <ligand>
        <name>DNA</name>
        <dbReference type="ChEBI" id="CHEBI:16991"/>
    </ligand>
</feature>
<dbReference type="Pfam" id="PF01149">
    <property type="entry name" value="Fapy_DNA_glyco"/>
    <property type="match status" value="1"/>
</dbReference>
<comment type="catalytic activity">
    <reaction evidence="14 15">
        <text>2'-deoxyribonucleotide-(2'-deoxyribose 5'-phosphate)-2'-deoxyribonucleotide-DNA = a 3'-end 2'-deoxyribonucleotide-(2,3-dehydro-2,3-deoxyribose 5'-phosphate)-DNA + a 5'-end 5'-phospho-2'-deoxyribonucleoside-DNA + H(+)</text>
        <dbReference type="Rhea" id="RHEA:66592"/>
        <dbReference type="Rhea" id="RHEA-COMP:13180"/>
        <dbReference type="Rhea" id="RHEA-COMP:16897"/>
        <dbReference type="Rhea" id="RHEA-COMP:17067"/>
        <dbReference type="ChEBI" id="CHEBI:15378"/>
        <dbReference type="ChEBI" id="CHEBI:136412"/>
        <dbReference type="ChEBI" id="CHEBI:157695"/>
        <dbReference type="ChEBI" id="CHEBI:167181"/>
        <dbReference type="EC" id="4.2.99.18"/>
    </reaction>
</comment>
<evidence type="ECO:0000256" key="6">
    <source>
        <dbReference type="ARBA" id="ARBA00022771"/>
    </source>
</evidence>
<dbReference type="InterPro" id="IPR020629">
    <property type="entry name" value="FPG_Glyclase"/>
</dbReference>
<dbReference type="KEGG" id="vab:WPS_32720"/>
<dbReference type="HAMAP" id="MF_00103">
    <property type="entry name" value="Fapy_DNA_glycosyl"/>
    <property type="match status" value="1"/>
</dbReference>
<evidence type="ECO:0000256" key="4">
    <source>
        <dbReference type="ARBA" id="ARBA00022723"/>
    </source>
</evidence>
<feature type="domain" description="Formamidopyrimidine-DNA glycosylase catalytic" evidence="17">
    <location>
        <begin position="2"/>
        <end position="116"/>
    </location>
</feature>
<feature type="active site" description="Proton donor; for beta-elimination activity" evidence="15">
    <location>
        <position position="59"/>
    </location>
</feature>
<dbReference type="SUPFAM" id="SSF57716">
    <property type="entry name" value="Glucocorticoid receptor-like (DNA-binding domain)"/>
    <property type="match status" value="1"/>
</dbReference>
<dbReference type="GO" id="GO:0003684">
    <property type="term" value="F:damaged DNA binding"/>
    <property type="evidence" value="ECO:0007669"/>
    <property type="project" value="InterPro"/>
</dbReference>
<dbReference type="RefSeq" id="WP_317995551.1">
    <property type="nucleotide sequence ID" value="NZ_AP025523.1"/>
</dbReference>
<dbReference type="NCBIfam" id="NF002211">
    <property type="entry name" value="PRK01103.1"/>
    <property type="match status" value="1"/>
</dbReference>
<keyword evidence="11 15" id="KW-0456">Lyase</keyword>
<keyword evidence="10 15" id="KW-0234">DNA repair</keyword>
<dbReference type="SUPFAM" id="SSF81624">
    <property type="entry name" value="N-terminal domain of MutM-like DNA repair proteins"/>
    <property type="match status" value="1"/>
</dbReference>
<keyword evidence="4 15" id="KW-0479">Metal-binding</keyword>
<dbReference type="PROSITE" id="PS51068">
    <property type="entry name" value="FPG_CAT"/>
    <property type="match status" value="1"/>
</dbReference>
<feature type="active site" description="Proton donor; for delta-elimination activity" evidence="15">
    <location>
        <position position="261"/>
    </location>
</feature>
<dbReference type="InterPro" id="IPR000214">
    <property type="entry name" value="Znf_DNA_glyclase/AP_lyase"/>
</dbReference>
<evidence type="ECO:0000256" key="15">
    <source>
        <dbReference type="HAMAP-Rule" id="MF_00103"/>
    </source>
</evidence>
<dbReference type="NCBIfam" id="TIGR00577">
    <property type="entry name" value="fpg"/>
    <property type="match status" value="1"/>
</dbReference>
<evidence type="ECO:0000256" key="14">
    <source>
        <dbReference type="ARBA" id="ARBA00044632"/>
    </source>
</evidence>
<evidence type="ECO:0000256" key="5">
    <source>
        <dbReference type="ARBA" id="ARBA00022763"/>
    </source>
</evidence>
<dbReference type="GO" id="GO:0008270">
    <property type="term" value="F:zinc ion binding"/>
    <property type="evidence" value="ECO:0007669"/>
    <property type="project" value="UniProtKB-UniRule"/>
</dbReference>
<keyword evidence="8 15" id="KW-0862">Zinc</keyword>
<keyword evidence="7 15" id="KW-0378">Hydrolase</keyword>
<feature type="active site" description="Proton donor" evidence="15">
    <location>
        <position position="3"/>
    </location>
</feature>
<dbReference type="Proteomes" id="UP001317532">
    <property type="component" value="Chromosome"/>
</dbReference>
<evidence type="ECO:0000259" key="16">
    <source>
        <dbReference type="PROSITE" id="PS51066"/>
    </source>
</evidence>
<keyword evidence="19" id="KW-1185">Reference proteome</keyword>
<dbReference type="Gene3D" id="3.20.190.10">
    <property type="entry name" value="MutM-like, N-terminal"/>
    <property type="match status" value="1"/>
</dbReference>
<evidence type="ECO:0000256" key="2">
    <source>
        <dbReference type="ARBA" id="ARBA00009409"/>
    </source>
</evidence>
<protein>
    <recommendedName>
        <fullName evidence="15">Formamidopyrimidine-DNA glycosylase</fullName>
        <shortName evidence="15">Fapy-DNA glycosylase</shortName>
        <ecNumber evidence="15">3.2.2.23</ecNumber>
    </recommendedName>
    <alternativeName>
        <fullName evidence="15">DNA-(apurinic or apyrimidinic site) lyase MutM</fullName>
        <shortName evidence="15">AP lyase MutM</shortName>
        <ecNumber evidence="15">4.2.99.18</ecNumber>
    </alternativeName>
</protein>
<dbReference type="PANTHER" id="PTHR22993:SF9">
    <property type="entry name" value="FORMAMIDOPYRIMIDINE-DNA GLYCOSYLASE"/>
    <property type="match status" value="1"/>
</dbReference>
<name>A0AAN1XZ16_UNVUL</name>
<organism evidence="18 19">
    <name type="scientific">Vulcanimicrobium alpinum</name>
    <dbReference type="NCBI Taxonomy" id="3016050"/>
    <lineage>
        <taxon>Bacteria</taxon>
        <taxon>Bacillati</taxon>
        <taxon>Vulcanimicrobiota</taxon>
        <taxon>Vulcanimicrobiia</taxon>
        <taxon>Vulcanimicrobiales</taxon>
        <taxon>Vulcanimicrobiaceae</taxon>
        <taxon>Vulcanimicrobium</taxon>
    </lineage>
</organism>
<feature type="domain" description="FPG-type" evidence="16">
    <location>
        <begin position="237"/>
        <end position="271"/>
    </location>
</feature>
<proteinExistence type="inferred from homology"/>
<evidence type="ECO:0000256" key="8">
    <source>
        <dbReference type="ARBA" id="ARBA00022833"/>
    </source>
</evidence>
<dbReference type="InterPro" id="IPR010663">
    <property type="entry name" value="Znf_FPG/IleRS"/>
</dbReference>
<dbReference type="Pfam" id="PF06827">
    <property type="entry name" value="zf-FPG_IleRS"/>
    <property type="match status" value="1"/>
</dbReference>
<dbReference type="SUPFAM" id="SSF46946">
    <property type="entry name" value="S13-like H2TH domain"/>
    <property type="match status" value="1"/>
</dbReference>
<dbReference type="SMART" id="SM00898">
    <property type="entry name" value="Fapy_DNA_glyco"/>
    <property type="match status" value="1"/>
</dbReference>
<dbReference type="SMART" id="SM01232">
    <property type="entry name" value="H2TH"/>
    <property type="match status" value="1"/>
</dbReference>
<evidence type="ECO:0000256" key="7">
    <source>
        <dbReference type="ARBA" id="ARBA00022801"/>
    </source>
</evidence>
<keyword evidence="6 15" id="KW-0863">Zinc-finger</keyword>
<evidence type="ECO:0000256" key="3">
    <source>
        <dbReference type="ARBA" id="ARBA00011245"/>
    </source>
</evidence>
<dbReference type="GO" id="GO:0034039">
    <property type="term" value="F:8-oxo-7,8-dihydroguanine DNA N-glycosylase activity"/>
    <property type="evidence" value="ECO:0007669"/>
    <property type="project" value="TreeGrafter"/>
</dbReference>
<reference evidence="18 19" key="1">
    <citation type="journal article" date="2022" name="ISME Commun">
        <title>Vulcanimicrobium alpinus gen. nov. sp. nov., the first cultivated representative of the candidate phylum 'Eremiobacterota', is a metabolically versatile aerobic anoxygenic phototroph.</title>
        <authorList>
            <person name="Yabe S."/>
            <person name="Muto K."/>
            <person name="Abe K."/>
            <person name="Yokota A."/>
            <person name="Staudigel H."/>
            <person name="Tebo B.M."/>
        </authorList>
    </citation>
    <scope>NUCLEOTIDE SEQUENCE [LARGE SCALE GENOMIC DNA]</scope>
    <source>
        <strain evidence="18 19">WC8-2</strain>
    </source>
</reference>
<dbReference type="EC" id="3.2.2.23" evidence="15"/>
<evidence type="ECO:0000256" key="12">
    <source>
        <dbReference type="ARBA" id="ARBA00023268"/>
    </source>
</evidence>
<dbReference type="GO" id="GO:0006284">
    <property type="term" value="P:base-excision repair"/>
    <property type="evidence" value="ECO:0007669"/>
    <property type="project" value="InterPro"/>
</dbReference>
<comment type="subunit">
    <text evidence="3 15">Monomer.</text>
</comment>
<sequence length="271" mass="29366">MPELPEVETIARGLANAVTGKTIDAVAISMAKIAVAAPGVDFAAALAGETIGAVGRRGKYVVIALGSGRRLAVHLRMTGRLIVHGAEYPEPYPYTHIVLRFTDGTRLSFADVRQFGRMRLLEAGDPWDADGGLEPLSEGFTSEAFVSMLDGRRTPIKAFLLDQSRIAGVGNIYACEALWEAGIRPSRPSHKISRPARRRLHGAVRSVLQRAIDARGTSVDDYVDAEGLKGGFQNQLAVYGRLGEPCPRCGKPIVRTVIGQRGTWWCRSCQK</sequence>
<dbReference type="PROSITE" id="PS01242">
    <property type="entry name" value="ZF_FPG_1"/>
    <property type="match status" value="1"/>
</dbReference>
<dbReference type="InterPro" id="IPR012319">
    <property type="entry name" value="FPG_cat"/>
</dbReference>
<dbReference type="InterPro" id="IPR010979">
    <property type="entry name" value="Ribosomal_uS13-like_H2TH"/>
</dbReference>
<dbReference type="GO" id="GO:0140078">
    <property type="term" value="F:class I DNA-(apurinic or apyrimidinic site) endonuclease activity"/>
    <property type="evidence" value="ECO:0007669"/>
    <property type="project" value="UniProtKB-EC"/>
</dbReference>
<dbReference type="CDD" id="cd08966">
    <property type="entry name" value="EcFpg-like_N"/>
    <property type="match status" value="1"/>
</dbReference>
<keyword evidence="12 15" id="KW-0511">Multifunctional enzyme</keyword>
<dbReference type="InterPro" id="IPR035937">
    <property type="entry name" value="FPG_N"/>
</dbReference>
<evidence type="ECO:0000256" key="11">
    <source>
        <dbReference type="ARBA" id="ARBA00023239"/>
    </source>
</evidence>
<comment type="catalytic activity">
    <reaction evidence="1 15">
        <text>Hydrolysis of DNA containing ring-opened 7-methylguanine residues, releasing 2,6-diamino-4-hydroxy-5-(N-methyl)formamidopyrimidine.</text>
        <dbReference type="EC" id="3.2.2.23"/>
    </reaction>
</comment>
<feature type="active site" description="Schiff-base intermediate with DNA" evidence="15">
    <location>
        <position position="2"/>
    </location>
</feature>
<dbReference type="InterPro" id="IPR015887">
    <property type="entry name" value="DNA_glyclase_Znf_dom_DNA_BS"/>
</dbReference>
<dbReference type="GO" id="GO:0003690">
    <property type="term" value="F:double-stranded DNA binding"/>
    <property type="evidence" value="ECO:0007669"/>
    <property type="project" value="UniProtKB-ARBA"/>
</dbReference>
<evidence type="ECO:0000256" key="10">
    <source>
        <dbReference type="ARBA" id="ARBA00023204"/>
    </source>
</evidence>
<evidence type="ECO:0000256" key="13">
    <source>
        <dbReference type="ARBA" id="ARBA00023295"/>
    </source>
</evidence>
<comment type="cofactor">
    <cofactor evidence="15">
        <name>Zn(2+)</name>
        <dbReference type="ChEBI" id="CHEBI:29105"/>
    </cofactor>
    <text evidence="15">Binds 1 zinc ion per subunit.</text>
</comment>
<dbReference type="PANTHER" id="PTHR22993">
    <property type="entry name" value="FORMAMIDOPYRIMIDINE-DNA GLYCOSYLASE"/>
    <property type="match status" value="1"/>
</dbReference>
<dbReference type="Gene3D" id="1.10.8.50">
    <property type="match status" value="1"/>
</dbReference>
<comment type="similarity">
    <text evidence="2 15">Belongs to the FPG family.</text>
</comment>
<gene>
    <name evidence="15 18" type="primary">mutM</name>
    <name evidence="15" type="synonym">fpg</name>
    <name evidence="18" type="ORF">WPS_32720</name>
</gene>
<accession>A0AAN1XZ16</accession>
<feature type="binding site" evidence="15">
    <location>
        <position position="113"/>
    </location>
    <ligand>
        <name>DNA</name>
        <dbReference type="ChEBI" id="CHEBI:16991"/>
    </ligand>
</feature>
<evidence type="ECO:0000256" key="1">
    <source>
        <dbReference type="ARBA" id="ARBA00001668"/>
    </source>
</evidence>
<dbReference type="FunFam" id="1.10.8.50:FF:000003">
    <property type="entry name" value="Formamidopyrimidine-DNA glycosylase"/>
    <property type="match status" value="1"/>
</dbReference>
<comment type="function">
    <text evidence="15">Involved in base excision repair of DNA damaged by oxidation or by mutagenic agents. Acts as DNA glycosylase that recognizes and removes damaged bases. Has a preference for oxidized purines, such as 7,8-dihydro-8-oxoguanine (8-oxoG). Has AP (apurinic/apyrimidinic) lyase activity and introduces nicks in the DNA strand. Cleaves the DNA backbone by beta-delta elimination to generate a single-strand break at the site of the removed base with both 3'- and 5'-phosphates.</text>
</comment>
<dbReference type="EMBL" id="AP025523">
    <property type="protein sequence ID" value="BDE07996.1"/>
    <property type="molecule type" value="Genomic_DNA"/>
</dbReference>
<evidence type="ECO:0000313" key="18">
    <source>
        <dbReference type="EMBL" id="BDE07996.1"/>
    </source>
</evidence>
<evidence type="ECO:0000259" key="17">
    <source>
        <dbReference type="PROSITE" id="PS51068"/>
    </source>
</evidence>
<dbReference type="PROSITE" id="PS51066">
    <property type="entry name" value="ZF_FPG_2"/>
    <property type="match status" value="1"/>
</dbReference>
<evidence type="ECO:0000313" key="19">
    <source>
        <dbReference type="Proteomes" id="UP001317532"/>
    </source>
</evidence>
<dbReference type="InterPro" id="IPR015886">
    <property type="entry name" value="H2TH_FPG"/>
</dbReference>
<dbReference type="Pfam" id="PF06831">
    <property type="entry name" value="H2TH"/>
    <property type="match status" value="1"/>
</dbReference>
<keyword evidence="13 15" id="KW-0326">Glycosidase</keyword>
<keyword evidence="9 15" id="KW-0238">DNA-binding</keyword>
<evidence type="ECO:0000256" key="9">
    <source>
        <dbReference type="ARBA" id="ARBA00023125"/>
    </source>
</evidence>